<dbReference type="RefSeq" id="XP_056474660.1">
    <property type="nucleotide sequence ID" value="XM_056618501.1"/>
</dbReference>
<sequence length="210" mass="23887">MKRVEPRDTRYDDVKQRASGKLDTGYTGYLIFPNFPEEVYHILSEEARLPENSRYSYDGHRRELYVERYYRNQDDQRTTGFWKIMSCKLYNANWQGRMCVSSLGPSIQLVILSPDVGYRPTTSGTHTVVMEIDVFPTATKLGLLNLANWPRLGNVQLCFVVKLVRNPSSITIELWGQLEVPFILGPAIKIQTAVIAPDNHAGLSCGVEKS</sequence>
<dbReference type="Proteomes" id="UP001149074">
    <property type="component" value="Unassembled WGS sequence"/>
</dbReference>
<dbReference type="GeneID" id="81357480"/>
<keyword evidence="2" id="KW-1185">Reference proteome</keyword>
<name>A0A9W9FF35_9EURO</name>
<reference evidence="1" key="2">
    <citation type="journal article" date="2023" name="IMA Fungus">
        <title>Comparative genomic study of the Penicillium genus elucidates a diverse pangenome and 15 lateral gene transfer events.</title>
        <authorList>
            <person name="Petersen C."/>
            <person name="Sorensen T."/>
            <person name="Nielsen M.R."/>
            <person name="Sondergaard T.E."/>
            <person name="Sorensen J.L."/>
            <person name="Fitzpatrick D.A."/>
            <person name="Frisvad J.C."/>
            <person name="Nielsen K.L."/>
        </authorList>
    </citation>
    <scope>NUCLEOTIDE SEQUENCE</scope>
    <source>
        <strain evidence="1">IBT 30761</strain>
    </source>
</reference>
<reference evidence="1" key="1">
    <citation type="submission" date="2022-11" db="EMBL/GenBank/DDBJ databases">
        <authorList>
            <person name="Petersen C."/>
        </authorList>
    </citation>
    <scope>NUCLEOTIDE SEQUENCE</scope>
    <source>
        <strain evidence="1">IBT 30761</strain>
    </source>
</reference>
<evidence type="ECO:0000313" key="2">
    <source>
        <dbReference type="Proteomes" id="UP001149074"/>
    </source>
</evidence>
<evidence type="ECO:0000313" key="1">
    <source>
        <dbReference type="EMBL" id="KAJ5099006.1"/>
    </source>
</evidence>
<dbReference type="AlphaFoldDB" id="A0A9W9FF35"/>
<gene>
    <name evidence="1" type="ORF">N7532_006007</name>
</gene>
<accession>A0A9W9FF35</accession>
<comment type="caution">
    <text evidence="1">The sequence shown here is derived from an EMBL/GenBank/DDBJ whole genome shotgun (WGS) entry which is preliminary data.</text>
</comment>
<protein>
    <submittedName>
        <fullName evidence="1">Uncharacterized protein</fullName>
    </submittedName>
</protein>
<dbReference type="EMBL" id="JAPQKI010000005">
    <property type="protein sequence ID" value="KAJ5099006.1"/>
    <property type="molecule type" value="Genomic_DNA"/>
</dbReference>
<organism evidence="1 2">
    <name type="scientific">Penicillium argentinense</name>
    <dbReference type="NCBI Taxonomy" id="1131581"/>
    <lineage>
        <taxon>Eukaryota</taxon>
        <taxon>Fungi</taxon>
        <taxon>Dikarya</taxon>
        <taxon>Ascomycota</taxon>
        <taxon>Pezizomycotina</taxon>
        <taxon>Eurotiomycetes</taxon>
        <taxon>Eurotiomycetidae</taxon>
        <taxon>Eurotiales</taxon>
        <taxon>Aspergillaceae</taxon>
        <taxon>Penicillium</taxon>
    </lineage>
</organism>
<proteinExistence type="predicted"/>